<feature type="transmembrane region" description="Helical" evidence="1">
    <location>
        <begin position="115"/>
        <end position="140"/>
    </location>
</feature>
<dbReference type="InParanoid" id="A0A0L0HEA7"/>
<dbReference type="RefSeq" id="XP_016607835.1">
    <property type="nucleotide sequence ID" value="XM_016753396.1"/>
</dbReference>
<dbReference type="EMBL" id="KQ257457">
    <property type="protein sequence ID" value="KNC99795.1"/>
    <property type="molecule type" value="Genomic_DNA"/>
</dbReference>
<keyword evidence="2" id="KW-0732">Signal</keyword>
<keyword evidence="4" id="KW-1185">Reference proteome</keyword>
<sequence>MHHSQHFSLVVLLLLLVFQAPPVAAQATTLPSPRILNIGWALFTTLLLGGTCIIAFLISSAFAKTSSGNVSRTSIVTLVSATVFGVVVLTLRYLPKVPVGYVVQEAEVVDKTYHARIAFAVLSTIFSVVSAGCSAAFYAFSPIYARPADDE</sequence>
<feature type="transmembrane region" description="Helical" evidence="1">
    <location>
        <begin position="35"/>
        <end position="63"/>
    </location>
</feature>
<accession>A0A0L0HEA7</accession>
<keyword evidence="1" id="KW-1133">Transmembrane helix</keyword>
<gene>
    <name evidence="3" type="ORF">SPPG_05171</name>
</gene>
<evidence type="ECO:0000313" key="3">
    <source>
        <dbReference type="EMBL" id="KNC99795.1"/>
    </source>
</evidence>
<keyword evidence="1" id="KW-0472">Membrane</keyword>
<reference evidence="3 4" key="1">
    <citation type="submission" date="2009-08" db="EMBL/GenBank/DDBJ databases">
        <title>The Genome Sequence of Spizellomyces punctatus strain DAOM BR117.</title>
        <authorList>
            <consortium name="The Broad Institute Genome Sequencing Platform"/>
            <person name="Russ C."/>
            <person name="Cuomo C."/>
            <person name="Shea T."/>
            <person name="Young S.K."/>
            <person name="Zeng Q."/>
            <person name="Koehrsen M."/>
            <person name="Haas B."/>
            <person name="Borodovsky M."/>
            <person name="Guigo R."/>
            <person name="Alvarado L."/>
            <person name="Berlin A."/>
            <person name="Bochicchio J."/>
            <person name="Borenstein D."/>
            <person name="Chapman S."/>
            <person name="Chen Z."/>
            <person name="Engels R."/>
            <person name="Freedman E."/>
            <person name="Gellesch M."/>
            <person name="Goldberg J."/>
            <person name="Griggs A."/>
            <person name="Gujja S."/>
            <person name="Heiman D."/>
            <person name="Hepburn T."/>
            <person name="Howarth C."/>
            <person name="Jen D."/>
            <person name="Larson L."/>
            <person name="Lewis B."/>
            <person name="Mehta T."/>
            <person name="Park D."/>
            <person name="Pearson M."/>
            <person name="Roberts A."/>
            <person name="Saif S."/>
            <person name="Shenoy N."/>
            <person name="Sisk P."/>
            <person name="Stolte C."/>
            <person name="Sykes S."/>
            <person name="Thomson T."/>
            <person name="Walk T."/>
            <person name="White J."/>
            <person name="Yandava C."/>
            <person name="Burger G."/>
            <person name="Gray M.W."/>
            <person name="Holland P.W.H."/>
            <person name="King N."/>
            <person name="Lang F.B.F."/>
            <person name="Roger A.J."/>
            <person name="Ruiz-Trillo I."/>
            <person name="Lander E."/>
            <person name="Nusbaum C."/>
        </authorList>
    </citation>
    <scope>NUCLEOTIDE SEQUENCE [LARGE SCALE GENOMIC DNA]</scope>
    <source>
        <strain evidence="3 4">DAOM BR117</strain>
    </source>
</reference>
<dbReference type="AlphaFoldDB" id="A0A0L0HEA7"/>
<evidence type="ECO:0000256" key="1">
    <source>
        <dbReference type="SAM" id="Phobius"/>
    </source>
</evidence>
<protein>
    <submittedName>
        <fullName evidence="3">Uncharacterized protein</fullName>
    </submittedName>
</protein>
<evidence type="ECO:0000313" key="4">
    <source>
        <dbReference type="Proteomes" id="UP000053201"/>
    </source>
</evidence>
<feature type="signal peptide" evidence="2">
    <location>
        <begin position="1"/>
        <end position="25"/>
    </location>
</feature>
<feature type="chain" id="PRO_5005539996" evidence="2">
    <location>
        <begin position="26"/>
        <end position="151"/>
    </location>
</feature>
<dbReference type="VEuPathDB" id="FungiDB:SPPG_05171"/>
<evidence type="ECO:0000256" key="2">
    <source>
        <dbReference type="SAM" id="SignalP"/>
    </source>
</evidence>
<name>A0A0L0HEA7_SPIPD</name>
<dbReference type="OrthoDB" id="10306641at2759"/>
<feature type="transmembrane region" description="Helical" evidence="1">
    <location>
        <begin position="75"/>
        <end position="95"/>
    </location>
</feature>
<dbReference type="Proteomes" id="UP000053201">
    <property type="component" value="Unassembled WGS sequence"/>
</dbReference>
<dbReference type="GeneID" id="27688567"/>
<organism evidence="3 4">
    <name type="scientific">Spizellomyces punctatus (strain DAOM BR117)</name>
    <dbReference type="NCBI Taxonomy" id="645134"/>
    <lineage>
        <taxon>Eukaryota</taxon>
        <taxon>Fungi</taxon>
        <taxon>Fungi incertae sedis</taxon>
        <taxon>Chytridiomycota</taxon>
        <taxon>Chytridiomycota incertae sedis</taxon>
        <taxon>Chytridiomycetes</taxon>
        <taxon>Spizellomycetales</taxon>
        <taxon>Spizellomycetaceae</taxon>
        <taxon>Spizellomyces</taxon>
    </lineage>
</organism>
<keyword evidence="1" id="KW-0812">Transmembrane</keyword>
<proteinExistence type="predicted"/>